<dbReference type="RefSeq" id="WP_190895185.1">
    <property type="nucleotide sequence ID" value="NZ_JACJTE010000006.1"/>
</dbReference>
<evidence type="ECO:0000313" key="9">
    <source>
        <dbReference type="EMBL" id="MBD2560637.1"/>
    </source>
</evidence>
<keyword evidence="7" id="KW-0998">Cell outer membrane</keyword>
<evidence type="ECO:0000256" key="1">
    <source>
        <dbReference type="ARBA" id="ARBA00004442"/>
    </source>
</evidence>
<evidence type="ECO:0000256" key="2">
    <source>
        <dbReference type="ARBA" id="ARBA00007613"/>
    </source>
</evidence>
<keyword evidence="4" id="KW-1134">Transmembrane beta strand</keyword>
<evidence type="ECO:0000256" key="7">
    <source>
        <dbReference type="ARBA" id="ARBA00023237"/>
    </source>
</evidence>
<sequence>MSKYRYLVIAGISYVFTLSDFAGSSVQPVRALTQLQSSQTEKVASQADSLLTAQSASPTPTLLDKLNPNPNSLQFPTKPEDVKIQITQPITLQQALELAQRNNRELQVSILTSERSRAVLRETQAALYPNVSLNTDISRQQSAGSQLSAELRSRSGIPSTEQAPSTNFSGAAQLSYNIYTSGSRSARIRAAEEQLRFDELDVERLSQEIRLNVATEYYNLQQTDEQVRINRAAVENAQRSLKDAQALERAGVGTRFDVLRSQVNLANAQQALTNAISQQQIAARRLATRLNLPQSVNISAADSVKLAGLWNKTQEESIVLAFQNRAELQQQLVQRNISEQQRRLALSEVRPQVSLVASYNLLDAFNDSVGITDGYSLGVRANWNLFDGGAAKARAAQQKANIAIAETRFAEQRNQIRFQVEQAYTSLQSNLSNVQTATVALEQAQEALRIARLRFQAGVGTQTDVIVSETELTRAEGNRVTAILDYNRALANLQRAVSASFSTATSQP</sequence>
<dbReference type="InterPro" id="IPR051906">
    <property type="entry name" value="TolC-like"/>
</dbReference>
<comment type="similarity">
    <text evidence="2">Belongs to the outer membrane factor (OMF) (TC 1.B.17) family.</text>
</comment>
<dbReference type="PANTHER" id="PTHR30026">
    <property type="entry name" value="OUTER MEMBRANE PROTEIN TOLC"/>
    <property type="match status" value="1"/>
</dbReference>
<evidence type="ECO:0000313" key="10">
    <source>
        <dbReference type="Proteomes" id="UP000604661"/>
    </source>
</evidence>
<dbReference type="EMBL" id="JACJTE010000006">
    <property type="protein sequence ID" value="MBD2560637.1"/>
    <property type="molecule type" value="Genomic_DNA"/>
</dbReference>
<dbReference type="Proteomes" id="UP000604661">
    <property type="component" value="Unassembled WGS sequence"/>
</dbReference>
<evidence type="ECO:0000256" key="5">
    <source>
        <dbReference type="ARBA" id="ARBA00022692"/>
    </source>
</evidence>
<keyword evidence="3" id="KW-0813">Transport</keyword>
<keyword evidence="5" id="KW-0812">Transmembrane</keyword>
<gene>
    <name evidence="9" type="ORF">H6G95_08395</name>
</gene>
<dbReference type="Pfam" id="PF02321">
    <property type="entry name" value="OEP"/>
    <property type="match status" value="2"/>
</dbReference>
<dbReference type="SUPFAM" id="SSF56954">
    <property type="entry name" value="Outer membrane efflux proteins (OEP)"/>
    <property type="match status" value="1"/>
</dbReference>
<organism evidence="9 10">
    <name type="scientific">Nostoc linckia FACHB-391</name>
    <dbReference type="NCBI Taxonomy" id="2692906"/>
    <lineage>
        <taxon>Bacteria</taxon>
        <taxon>Bacillati</taxon>
        <taxon>Cyanobacteriota</taxon>
        <taxon>Cyanophyceae</taxon>
        <taxon>Nostocales</taxon>
        <taxon>Nostocaceae</taxon>
        <taxon>Nostoc</taxon>
    </lineage>
</organism>
<comment type="subcellular location">
    <subcellularLocation>
        <location evidence="1">Cell outer membrane</location>
    </subcellularLocation>
</comment>
<feature type="compositionally biased region" description="Polar residues" evidence="8">
    <location>
        <begin position="139"/>
        <end position="148"/>
    </location>
</feature>
<protein>
    <submittedName>
        <fullName evidence="9">TolC family protein</fullName>
    </submittedName>
</protein>
<dbReference type="Gene3D" id="1.20.1600.10">
    <property type="entry name" value="Outer membrane efflux proteins (OEP)"/>
    <property type="match status" value="1"/>
</dbReference>
<evidence type="ECO:0000256" key="4">
    <source>
        <dbReference type="ARBA" id="ARBA00022452"/>
    </source>
</evidence>
<evidence type="ECO:0000256" key="3">
    <source>
        <dbReference type="ARBA" id="ARBA00022448"/>
    </source>
</evidence>
<feature type="compositionally biased region" description="Polar residues" evidence="8">
    <location>
        <begin position="156"/>
        <end position="168"/>
    </location>
</feature>
<feature type="region of interest" description="Disordered" evidence="8">
    <location>
        <begin position="139"/>
        <end position="168"/>
    </location>
</feature>
<name>A0ABR8ES00_NOSLI</name>
<reference evidence="9 10" key="1">
    <citation type="journal article" date="2020" name="ISME J.">
        <title>Comparative genomics reveals insights into cyanobacterial evolution and habitat adaptation.</title>
        <authorList>
            <person name="Chen M.Y."/>
            <person name="Teng W.K."/>
            <person name="Zhao L."/>
            <person name="Hu C.X."/>
            <person name="Zhou Y.K."/>
            <person name="Han B.P."/>
            <person name="Song L.R."/>
            <person name="Shu W.S."/>
        </authorList>
    </citation>
    <scope>NUCLEOTIDE SEQUENCE [LARGE SCALE GENOMIC DNA]</scope>
    <source>
        <strain evidence="9 10">FACHB-391</strain>
    </source>
</reference>
<dbReference type="PANTHER" id="PTHR30026:SF21">
    <property type="entry name" value="SLR1270 PROTEIN"/>
    <property type="match status" value="1"/>
</dbReference>
<keyword evidence="6" id="KW-0472">Membrane</keyword>
<proteinExistence type="inferred from homology"/>
<accession>A0ABR8ES00</accession>
<dbReference type="InterPro" id="IPR003423">
    <property type="entry name" value="OMP_efflux"/>
</dbReference>
<evidence type="ECO:0000256" key="6">
    <source>
        <dbReference type="ARBA" id="ARBA00023136"/>
    </source>
</evidence>
<comment type="caution">
    <text evidence="9">The sequence shown here is derived from an EMBL/GenBank/DDBJ whole genome shotgun (WGS) entry which is preliminary data.</text>
</comment>
<evidence type="ECO:0000256" key="8">
    <source>
        <dbReference type="SAM" id="MobiDB-lite"/>
    </source>
</evidence>
<keyword evidence="10" id="KW-1185">Reference proteome</keyword>